<dbReference type="Gene3D" id="1.10.10.10">
    <property type="entry name" value="Winged helix-like DNA-binding domain superfamily/Winged helix DNA-binding domain"/>
    <property type="match status" value="1"/>
</dbReference>
<evidence type="ECO:0000256" key="4">
    <source>
        <dbReference type="ARBA" id="ARBA00023163"/>
    </source>
</evidence>
<comment type="similarity">
    <text evidence="1">Belongs to the LysR transcriptional regulatory family.</text>
</comment>
<evidence type="ECO:0000256" key="2">
    <source>
        <dbReference type="ARBA" id="ARBA00023015"/>
    </source>
</evidence>
<dbReference type="Proteomes" id="UP001552594">
    <property type="component" value="Unassembled WGS sequence"/>
</dbReference>
<dbReference type="SUPFAM" id="SSF46785">
    <property type="entry name" value="Winged helix' DNA-binding domain"/>
    <property type="match status" value="1"/>
</dbReference>
<dbReference type="PROSITE" id="PS50931">
    <property type="entry name" value="HTH_LYSR"/>
    <property type="match status" value="1"/>
</dbReference>
<evidence type="ECO:0000256" key="3">
    <source>
        <dbReference type="ARBA" id="ARBA00023125"/>
    </source>
</evidence>
<evidence type="ECO:0000313" key="7">
    <source>
        <dbReference type="Proteomes" id="UP001552594"/>
    </source>
</evidence>
<dbReference type="Gene3D" id="3.40.190.10">
    <property type="entry name" value="Periplasmic binding protein-like II"/>
    <property type="match status" value="2"/>
</dbReference>
<keyword evidence="2" id="KW-0805">Transcription regulation</keyword>
<dbReference type="Pfam" id="PF03466">
    <property type="entry name" value="LysR_substrate"/>
    <property type="match status" value="1"/>
</dbReference>
<name>A0ABV3JPQ3_STRON</name>
<keyword evidence="4" id="KW-0804">Transcription</keyword>
<dbReference type="RefSeq" id="WP_193553414.1">
    <property type="nucleotide sequence ID" value="NZ_JBFAUK010000001.1"/>
</dbReference>
<proteinExistence type="inferred from homology"/>
<protein>
    <submittedName>
        <fullName evidence="6">LysR family transcriptional regulator</fullName>
    </submittedName>
</protein>
<dbReference type="PANTHER" id="PTHR30346">
    <property type="entry name" value="TRANSCRIPTIONAL DUAL REGULATOR HCAR-RELATED"/>
    <property type="match status" value="1"/>
</dbReference>
<evidence type="ECO:0000313" key="6">
    <source>
        <dbReference type="EMBL" id="MEV5504876.1"/>
    </source>
</evidence>
<dbReference type="InterPro" id="IPR036388">
    <property type="entry name" value="WH-like_DNA-bd_sf"/>
</dbReference>
<keyword evidence="7" id="KW-1185">Reference proteome</keyword>
<evidence type="ECO:0000256" key="1">
    <source>
        <dbReference type="ARBA" id="ARBA00009437"/>
    </source>
</evidence>
<dbReference type="PANTHER" id="PTHR30346:SF30">
    <property type="entry name" value="SMALL NEUTRAL PROTEASE REGULATORY PROTEIN"/>
    <property type="match status" value="1"/>
</dbReference>
<keyword evidence="3" id="KW-0238">DNA-binding</keyword>
<sequence>MELEVRHLRALCAIADTGSVRKAAVRLGMTQPSLTTQLRRIESAVGGPLFTRDRTGSRPTPLGQTVLSRARPIVAEMTALVAAARDAAPAGLGGLRLRIGAIGSRAVAGWLLRIHKRLPEVDTTVQIEVSSSALVQLLCAGQLDVALLHEPAGFPLHLPEGLRRCVAVPYEPRFIALSAAHPAAEGNSVPLAQLAEDAWLMDPAADHDCAALRHAFTLAGFSPRLLSVRDHSIAGDLVASGEAVRPCGPLDEPGAGTVVRPLCGDPLTGRLLLAARPGALSGTQLDELCGDLRECYGELAGANTAYQAWLEGRGGSSAGEE</sequence>
<dbReference type="Pfam" id="PF00126">
    <property type="entry name" value="HTH_1"/>
    <property type="match status" value="1"/>
</dbReference>
<reference evidence="6 7" key="1">
    <citation type="submission" date="2024-06" db="EMBL/GenBank/DDBJ databases">
        <title>The Natural Products Discovery Center: Release of the First 8490 Sequenced Strains for Exploring Actinobacteria Biosynthetic Diversity.</title>
        <authorList>
            <person name="Kalkreuter E."/>
            <person name="Kautsar S.A."/>
            <person name="Yang D."/>
            <person name="Bader C.D."/>
            <person name="Teijaro C.N."/>
            <person name="Fluegel L."/>
            <person name="Davis C.M."/>
            <person name="Simpson J.R."/>
            <person name="Lauterbach L."/>
            <person name="Steele A.D."/>
            <person name="Gui C."/>
            <person name="Meng S."/>
            <person name="Li G."/>
            <person name="Viehrig K."/>
            <person name="Ye F."/>
            <person name="Su P."/>
            <person name="Kiefer A.F."/>
            <person name="Nichols A."/>
            <person name="Cepeda A.J."/>
            <person name="Yan W."/>
            <person name="Fan B."/>
            <person name="Jiang Y."/>
            <person name="Adhikari A."/>
            <person name="Zheng C.-J."/>
            <person name="Schuster L."/>
            <person name="Cowan T.M."/>
            <person name="Smanski M.J."/>
            <person name="Chevrette M.G."/>
            <person name="De Carvalho L.P.S."/>
            <person name="Shen B."/>
        </authorList>
    </citation>
    <scope>NUCLEOTIDE SEQUENCE [LARGE SCALE GENOMIC DNA]</scope>
    <source>
        <strain evidence="6 7">NPDC052347</strain>
    </source>
</reference>
<dbReference type="EMBL" id="JBFAUK010000001">
    <property type="protein sequence ID" value="MEV5504876.1"/>
    <property type="molecule type" value="Genomic_DNA"/>
</dbReference>
<dbReference type="SUPFAM" id="SSF53850">
    <property type="entry name" value="Periplasmic binding protein-like II"/>
    <property type="match status" value="1"/>
</dbReference>
<dbReference type="InterPro" id="IPR005119">
    <property type="entry name" value="LysR_subst-bd"/>
</dbReference>
<feature type="domain" description="HTH lysR-type" evidence="5">
    <location>
        <begin position="1"/>
        <end position="60"/>
    </location>
</feature>
<comment type="caution">
    <text evidence="6">The sequence shown here is derived from an EMBL/GenBank/DDBJ whole genome shotgun (WGS) entry which is preliminary data.</text>
</comment>
<accession>A0ABV3JPQ3</accession>
<organism evidence="6 7">
    <name type="scientific">Streptomyces orinoci</name>
    <name type="common">Streptoverticillium orinoci</name>
    <dbReference type="NCBI Taxonomy" id="67339"/>
    <lineage>
        <taxon>Bacteria</taxon>
        <taxon>Bacillati</taxon>
        <taxon>Actinomycetota</taxon>
        <taxon>Actinomycetes</taxon>
        <taxon>Kitasatosporales</taxon>
        <taxon>Streptomycetaceae</taxon>
        <taxon>Streptomyces</taxon>
    </lineage>
</organism>
<dbReference type="PRINTS" id="PR00039">
    <property type="entry name" value="HTHLYSR"/>
</dbReference>
<dbReference type="InterPro" id="IPR036390">
    <property type="entry name" value="WH_DNA-bd_sf"/>
</dbReference>
<evidence type="ECO:0000259" key="5">
    <source>
        <dbReference type="PROSITE" id="PS50931"/>
    </source>
</evidence>
<gene>
    <name evidence="6" type="ORF">AB0L16_00120</name>
</gene>
<dbReference type="InterPro" id="IPR000847">
    <property type="entry name" value="LysR_HTH_N"/>
</dbReference>